<dbReference type="Gene3D" id="1.20.1280.50">
    <property type="match status" value="1"/>
</dbReference>
<dbReference type="SUPFAM" id="SSF81383">
    <property type="entry name" value="F-box domain"/>
    <property type="match status" value="1"/>
</dbReference>
<gene>
    <name evidence="2" type="ORF">PsYK624_155480</name>
</gene>
<dbReference type="Proteomes" id="UP000703269">
    <property type="component" value="Unassembled WGS sequence"/>
</dbReference>
<dbReference type="SMART" id="SM00256">
    <property type="entry name" value="FBOX"/>
    <property type="match status" value="1"/>
</dbReference>
<dbReference type="AlphaFoldDB" id="A0A9P3LLD6"/>
<feature type="domain" description="F-box" evidence="1">
    <location>
        <begin position="15"/>
        <end position="61"/>
    </location>
</feature>
<accession>A0A9P3LLD6</accession>
<dbReference type="OrthoDB" id="3211970at2759"/>
<sequence>MDSLPPTQDNAQQSVTTLLHLPTEVILLILSVLGPGEILNVRKTCKALCAITQDRALWIDLYSGMTNEARYALPDRDAADLFAPLTRAEVESFILSAYLTERRWTLPRKPPQLLESPGAVQSVEESMHAGTSILTMSVLADRWLVVLYPGDVVEIWDICPSSGHDSSGIAKAWNGPHTEGAPTAACRTRYDVQGLGPCSMSAVVLDEDGRSIIMAVGSQVKTQVLKFNLAGGPDMPDYERLSAFETPSPLYTLRAVDPSTQIVLYSHALSVCFVNWRTQKYCLVTSETDGEELWSGIIGVSLLTSHHVLCVTTRSIEVYTLDFIEDLQRPISPTAQHNPLYLYNIGRRPAVAHKHAIPDATLRGVSFSQAQLRADGDVHRVSAGVLAYDVLRGLFHFSVALTLPASHAPQPYAHTPLDVACTLRGAHHMAQLVPLADVVPGTAPPRGGFTPGSRGFISACALGARGVRGVWIERRRNNMGRTVFGFAVANHRVARGSQDGAEEPVAEIDGRCVYEGQNSVDLRDDLTHCAFSELTGQIVLGTRRGQVLLL</sequence>
<evidence type="ECO:0000313" key="2">
    <source>
        <dbReference type="EMBL" id="GJE99295.1"/>
    </source>
</evidence>
<evidence type="ECO:0000259" key="1">
    <source>
        <dbReference type="PROSITE" id="PS50181"/>
    </source>
</evidence>
<keyword evidence="3" id="KW-1185">Reference proteome</keyword>
<proteinExistence type="predicted"/>
<reference evidence="2 3" key="1">
    <citation type="submission" date="2021-08" db="EMBL/GenBank/DDBJ databases">
        <title>Draft Genome Sequence of Phanerochaete sordida strain YK-624.</title>
        <authorList>
            <person name="Mori T."/>
            <person name="Dohra H."/>
            <person name="Suzuki T."/>
            <person name="Kawagishi H."/>
            <person name="Hirai H."/>
        </authorList>
    </citation>
    <scope>NUCLEOTIDE SEQUENCE [LARGE SCALE GENOMIC DNA]</scope>
    <source>
        <strain evidence="2 3">YK-624</strain>
    </source>
</reference>
<dbReference type="InterPro" id="IPR036047">
    <property type="entry name" value="F-box-like_dom_sf"/>
</dbReference>
<dbReference type="PROSITE" id="PS50181">
    <property type="entry name" value="FBOX"/>
    <property type="match status" value="1"/>
</dbReference>
<dbReference type="Pfam" id="PF12937">
    <property type="entry name" value="F-box-like"/>
    <property type="match status" value="1"/>
</dbReference>
<protein>
    <submittedName>
        <fullName evidence="2">F-box protein</fullName>
    </submittedName>
</protein>
<organism evidence="2 3">
    <name type="scientific">Phanerochaete sordida</name>
    <dbReference type="NCBI Taxonomy" id="48140"/>
    <lineage>
        <taxon>Eukaryota</taxon>
        <taxon>Fungi</taxon>
        <taxon>Dikarya</taxon>
        <taxon>Basidiomycota</taxon>
        <taxon>Agaricomycotina</taxon>
        <taxon>Agaricomycetes</taxon>
        <taxon>Polyporales</taxon>
        <taxon>Phanerochaetaceae</taxon>
        <taxon>Phanerochaete</taxon>
    </lineage>
</organism>
<comment type="caution">
    <text evidence="2">The sequence shown here is derived from an EMBL/GenBank/DDBJ whole genome shotgun (WGS) entry which is preliminary data.</text>
</comment>
<name>A0A9P3LLD6_9APHY</name>
<evidence type="ECO:0000313" key="3">
    <source>
        <dbReference type="Proteomes" id="UP000703269"/>
    </source>
</evidence>
<dbReference type="InterPro" id="IPR001810">
    <property type="entry name" value="F-box_dom"/>
</dbReference>
<dbReference type="EMBL" id="BPQB01000105">
    <property type="protein sequence ID" value="GJE99295.1"/>
    <property type="molecule type" value="Genomic_DNA"/>
</dbReference>